<dbReference type="SMART" id="SM00854">
    <property type="entry name" value="PGA_cap"/>
    <property type="match status" value="1"/>
</dbReference>
<feature type="domain" description="Capsule synthesis protein CapA" evidence="2">
    <location>
        <begin position="67"/>
        <end position="294"/>
    </location>
</feature>
<accession>F7YEK7</accession>
<dbReference type="STRING" id="536019.Mesop_2336"/>
<dbReference type="SUPFAM" id="SSF56300">
    <property type="entry name" value="Metallo-dependent phosphatases"/>
    <property type="match status" value="1"/>
</dbReference>
<dbReference type="InterPro" id="IPR052169">
    <property type="entry name" value="CW_Biosynth-Accessory"/>
</dbReference>
<evidence type="ECO:0000313" key="3">
    <source>
        <dbReference type="EMBL" id="AEH86812.1"/>
    </source>
</evidence>
<comment type="similarity">
    <text evidence="1">Belongs to the CapA family.</text>
</comment>
<dbReference type="Pfam" id="PF09587">
    <property type="entry name" value="PGA_cap"/>
    <property type="match status" value="1"/>
</dbReference>
<protein>
    <submittedName>
        <fullName evidence="3">Capsule synthesis protein, CapA</fullName>
    </submittedName>
</protein>
<dbReference type="AlphaFoldDB" id="F7YEK7"/>
<dbReference type="PANTHER" id="PTHR33393:SF13">
    <property type="entry name" value="PGA BIOSYNTHESIS PROTEIN CAPA"/>
    <property type="match status" value="1"/>
</dbReference>
<proteinExistence type="inferred from homology"/>
<organism evidence="3 4">
    <name type="scientific">Mesorhizobium opportunistum (strain LMG 24607 / HAMBI 3007 / WSM2075)</name>
    <dbReference type="NCBI Taxonomy" id="536019"/>
    <lineage>
        <taxon>Bacteria</taxon>
        <taxon>Pseudomonadati</taxon>
        <taxon>Pseudomonadota</taxon>
        <taxon>Alphaproteobacteria</taxon>
        <taxon>Hyphomicrobiales</taxon>
        <taxon>Phyllobacteriaceae</taxon>
        <taxon>Mesorhizobium</taxon>
    </lineage>
</organism>
<dbReference type="EMBL" id="CP002279">
    <property type="protein sequence ID" value="AEH86812.1"/>
    <property type="molecule type" value="Genomic_DNA"/>
</dbReference>
<dbReference type="HOGENOM" id="CLU_775695_0_0_5"/>
<reference evidence="3 4" key="1">
    <citation type="submission" date="2010-10" db="EMBL/GenBank/DDBJ databases">
        <title>Complete sequence of Mesorhizobium opportunistum WSM2075.</title>
        <authorList>
            <consortium name="US DOE Joint Genome Institute"/>
            <person name="Lucas S."/>
            <person name="Copeland A."/>
            <person name="Lapidus A."/>
            <person name="Cheng J.-F."/>
            <person name="Bruce D."/>
            <person name="Goodwin L."/>
            <person name="Pitluck S."/>
            <person name="Chertkov O."/>
            <person name="Misra M."/>
            <person name="Detter J.C."/>
            <person name="Han C."/>
            <person name="Tapia R."/>
            <person name="Land M."/>
            <person name="Hauser L."/>
            <person name="Kyrpides N."/>
            <person name="Ovchinnikova G."/>
            <person name="Mavrommatis K.M."/>
            <person name="Tiwari R.P."/>
            <person name="Howieson J.G."/>
            <person name="O'Hara G.W."/>
            <person name="Nandasena K.G."/>
            <person name="Woyke T."/>
        </authorList>
    </citation>
    <scope>NUCLEOTIDE SEQUENCE [LARGE SCALE GENOMIC DNA]</scope>
    <source>
        <strain evidence="4">LMG 24607 / HAMBI 3007 / WSM2075</strain>
    </source>
</reference>
<evidence type="ECO:0000256" key="1">
    <source>
        <dbReference type="ARBA" id="ARBA00005662"/>
    </source>
</evidence>
<dbReference type="KEGG" id="mop:Mesop_2336"/>
<dbReference type="InterPro" id="IPR019079">
    <property type="entry name" value="Capsule_synth_CapA"/>
</dbReference>
<dbReference type="InterPro" id="IPR029052">
    <property type="entry name" value="Metallo-depent_PP-like"/>
</dbReference>
<sequence length="377" mass="39818">MSASALQPVRRTVYTGQTIGLCVSNYPLSYKLSWLPRFLKPSLGGDANGFAPAAATLMDPPPKRTVRLAFIGDISAVANRSAPDCDPAIKALLGAADLVIGNCESPVVDRPSAVLGTKLGTHHAMSERFLAEALSSVGIAREKLVLSLANNHVLDQGVAGFDDTVAALKRLGIRTIGLAANGPVQSVKAGSLTVGLAAFTLWRNAGEDLSAGRVSMGSDPTGWPRDGCDLLCAVPHWDWEFRHFPRAETRALAMRLTGQGVGLIAGHHAHVVQPVERIGETVVAYGLGDFLGTALAHQPWPGRIGGIFVVDVSADAGTRGMVASYRLHPFARLRSGDHERLVPVEGLEGAMRERVERRLGVIFPSPLVGEGGREAAG</sequence>
<dbReference type="eggNOG" id="COG2843">
    <property type="taxonomic scope" value="Bacteria"/>
</dbReference>
<gene>
    <name evidence="3" type="ordered locus">Mesop_2336</name>
</gene>
<dbReference type="PANTHER" id="PTHR33393">
    <property type="entry name" value="POLYGLUTAMINE SYNTHESIS ACCESSORY PROTEIN RV0574C-RELATED"/>
    <property type="match status" value="1"/>
</dbReference>
<evidence type="ECO:0000259" key="2">
    <source>
        <dbReference type="SMART" id="SM00854"/>
    </source>
</evidence>
<dbReference type="Proteomes" id="UP000001623">
    <property type="component" value="Chromosome"/>
</dbReference>
<name>F7YEK7_MESOW</name>
<evidence type="ECO:0000313" key="4">
    <source>
        <dbReference type="Proteomes" id="UP000001623"/>
    </source>
</evidence>